<dbReference type="Pfam" id="PF17668">
    <property type="entry name" value="Acetyltransf_17"/>
    <property type="match status" value="1"/>
</dbReference>
<keyword evidence="3" id="KW-1185">Reference proteome</keyword>
<dbReference type="Gene3D" id="3.30.1050.10">
    <property type="entry name" value="SCP2 sterol-binding domain"/>
    <property type="match status" value="1"/>
</dbReference>
<keyword evidence="2" id="KW-0808">Transferase</keyword>
<dbReference type="EC" id="2.3.1.-" evidence="2"/>
<dbReference type="Pfam" id="PF13530">
    <property type="entry name" value="SCP2_2"/>
    <property type="match status" value="1"/>
</dbReference>
<feature type="domain" description="N-acetyltransferase" evidence="1">
    <location>
        <begin position="1"/>
        <end position="144"/>
    </location>
</feature>
<dbReference type="InterPro" id="IPR036527">
    <property type="entry name" value="SCP2_sterol-bd_dom_sf"/>
</dbReference>
<dbReference type="InterPro" id="IPR016181">
    <property type="entry name" value="Acyl_CoA_acyltransferase"/>
</dbReference>
<dbReference type="InterPro" id="IPR041380">
    <property type="entry name" value="Acetyltransf_17"/>
</dbReference>
<dbReference type="Proteomes" id="UP001164187">
    <property type="component" value="Chromosome"/>
</dbReference>
<reference evidence="2" key="1">
    <citation type="submission" date="2022-12" db="EMBL/GenBank/DDBJ databases">
        <title>Peptostreptococcus.</title>
        <authorList>
            <person name="Lee S.H."/>
        </authorList>
    </citation>
    <scope>NUCLEOTIDE SEQUENCE</scope>
    <source>
        <strain evidence="2">CBA3647</strain>
    </source>
</reference>
<dbReference type="PROSITE" id="PS51186">
    <property type="entry name" value="GNAT"/>
    <property type="match status" value="1"/>
</dbReference>
<dbReference type="PANTHER" id="PTHR37817:SF1">
    <property type="entry name" value="N-ACETYLTRANSFERASE EIS"/>
    <property type="match status" value="1"/>
</dbReference>
<dbReference type="InterPro" id="IPR025559">
    <property type="entry name" value="Eis_dom"/>
</dbReference>
<dbReference type="RefSeq" id="WP_269310864.1">
    <property type="nucleotide sequence ID" value="NZ_CP114052.1"/>
</dbReference>
<dbReference type="Pfam" id="PF13527">
    <property type="entry name" value="Acetyltransf_9"/>
    <property type="match status" value="1"/>
</dbReference>
<keyword evidence="2" id="KW-0012">Acyltransferase</keyword>
<dbReference type="SUPFAM" id="SSF55718">
    <property type="entry name" value="SCP-like"/>
    <property type="match status" value="1"/>
</dbReference>
<organism evidence="2 3">
    <name type="scientific">Peptostreptococcus equinus</name>
    <dbReference type="NCBI Taxonomy" id="3003601"/>
    <lineage>
        <taxon>Bacteria</taxon>
        <taxon>Bacillati</taxon>
        <taxon>Bacillota</taxon>
        <taxon>Clostridia</taxon>
        <taxon>Peptostreptococcales</taxon>
        <taxon>Peptostreptococcaceae</taxon>
        <taxon>Peptostreptococcus</taxon>
    </lineage>
</organism>
<dbReference type="InterPro" id="IPR051554">
    <property type="entry name" value="Acetyltransferase_Eis"/>
</dbReference>
<dbReference type="EMBL" id="CP114052">
    <property type="protein sequence ID" value="WAW14203.1"/>
    <property type="molecule type" value="Genomic_DNA"/>
</dbReference>
<dbReference type="GO" id="GO:0016746">
    <property type="term" value="F:acyltransferase activity"/>
    <property type="evidence" value="ECO:0007669"/>
    <property type="project" value="UniProtKB-KW"/>
</dbReference>
<dbReference type="InterPro" id="IPR000182">
    <property type="entry name" value="GNAT_dom"/>
</dbReference>
<sequence length="387" mass="45722">MDIRICKDNEIDSVRKIWDYCFDDGVDYSNFYFENKFRAKDAVVLEYNKELISAIHLNQHKIMLFDKIYEVSYVVGVSTLPQARGLGKMGQLMSYSLNEMYKRGQELSILMPIDFRLYSKFGYVNTYDMLNSKLDIFSLSKFKIKGEFYQADESKIEDLIDIYEESLKYRNAYAIRNKKYYKELIEEMKIEEGYIYINYIDSKPQAYIVYSISQGQFIVRESYYKNIDAYKSILKFIFNHNTQCKKLNMTSVIDDPLRHILDNPKDHEFEIKPFMMSRIINLEKLIKGININTDKNIVVKVIDPYILDNNGVFLIGKNKDDNKTIKRLVSDASYDIELGIDKFTTIIFSYYSPQEFALINSVEIEMVEKLYSILSIEKKVNHINEYI</sequence>
<protein>
    <submittedName>
        <fullName evidence="2">GNAT family N-acetyltransferase</fullName>
        <ecNumber evidence="2">2.3.1.-</ecNumber>
    </submittedName>
</protein>
<gene>
    <name evidence="2" type="ORF">O0R46_06220</name>
</gene>
<proteinExistence type="predicted"/>
<accession>A0ABY7JLH3</accession>
<dbReference type="Gene3D" id="3.40.630.30">
    <property type="match status" value="2"/>
</dbReference>
<evidence type="ECO:0000313" key="2">
    <source>
        <dbReference type="EMBL" id="WAW14203.1"/>
    </source>
</evidence>
<dbReference type="SUPFAM" id="SSF55729">
    <property type="entry name" value="Acyl-CoA N-acyltransferases (Nat)"/>
    <property type="match status" value="1"/>
</dbReference>
<evidence type="ECO:0000259" key="1">
    <source>
        <dbReference type="PROSITE" id="PS51186"/>
    </source>
</evidence>
<name>A0ABY7JLH3_9FIRM</name>
<evidence type="ECO:0000313" key="3">
    <source>
        <dbReference type="Proteomes" id="UP001164187"/>
    </source>
</evidence>
<dbReference type="PANTHER" id="PTHR37817">
    <property type="entry name" value="N-ACETYLTRANSFERASE EIS"/>
    <property type="match status" value="1"/>
</dbReference>